<evidence type="ECO:0000313" key="3">
    <source>
        <dbReference type="Proteomes" id="UP000634136"/>
    </source>
</evidence>
<feature type="region of interest" description="Disordered" evidence="1">
    <location>
        <begin position="1"/>
        <end position="25"/>
    </location>
</feature>
<protein>
    <submittedName>
        <fullName evidence="2">Uncharacterized protein</fullName>
    </submittedName>
</protein>
<feature type="compositionally biased region" description="Gly residues" evidence="1">
    <location>
        <begin position="1"/>
        <end position="12"/>
    </location>
</feature>
<evidence type="ECO:0000256" key="1">
    <source>
        <dbReference type="SAM" id="MobiDB-lite"/>
    </source>
</evidence>
<dbReference type="AlphaFoldDB" id="A0A834W585"/>
<gene>
    <name evidence="2" type="ORF">G2W53_036913</name>
</gene>
<name>A0A834W585_9FABA</name>
<dbReference type="Proteomes" id="UP000634136">
    <property type="component" value="Unassembled WGS sequence"/>
</dbReference>
<sequence>MVEKAGIGGGPTSGSASATPRAPDPIAAEAIRSISAHFKIQTNN</sequence>
<keyword evidence="3" id="KW-1185">Reference proteome</keyword>
<proteinExistence type="predicted"/>
<dbReference type="EMBL" id="JAAIUW010000011">
    <property type="protein sequence ID" value="KAF7810170.1"/>
    <property type="molecule type" value="Genomic_DNA"/>
</dbReference>
<reference evidence="2" key="1">
    <citation type="submission" date="2020-09" db="EMBL/GenBank/DDBJ databases">
        <title>Genome-Enabled Discovery of Anthraquinone Biosynthesis in Senna tora.</title>
        <authorList>
            <person name="Kang S.-H."/>
            <person name="Pandey R.P."/>
            <person name="Lee C.-M."/>
            <person name="Sim J.-S."/>
            <person name="Jeong J.-T."/>
            <person name="Choi B.-S."/>
            <person name="Jung M."/>
            <person name="Ginzburg D."/>
            <person name="Zhao K."/>
            <person name="Won S.Y."/>
            <person name="Oh T.-J."/>
            <person name="Yu Y."/>
            <person name="Kim N.-H."/>
            <person name="Lee O.R."/>
            <person name="Lee T.-H."/>
            <person name="Bashyal P."/>
            <person name="Kim T.-S."/>
            <person name="Lee W.-H."/>
            <person name="Kawkins C."/>
            <person name="Kim C.-K."/>
            <person name="Kim J.S."/>
            <person name="Ahn B.O."/>
            <person name="Rhee S.Y."/>
            <person name="Sohng J.K."/>
        </authorList>
    </citation>
    <scope>NUCLEOTIDE SEQUENCE</scope>
    <source>
        <tissue evidence="2">Leaf</tissue>
    </source>
</reference>
<organism evidence="2 3">
    <name type="scientific">Senna tora</name>
    <dbReference type="NCBI Taxonomy" id="362788"/>
    <lineage>
        <taxon>Eukaryota</taxon>
        <taxon>Viridiplantae</taxon>
        <taxon>Streptophyta</taxon>
        <taxon>Embryophyta</taxon>
        <taxon>Tracheophyta</taxon>
        <taxon>Spermatophyta</taxon>
        <taxon>Magnoliopsida</taxon>
        <taxon>eudicotyledons</taxon>
        <taxon>Gunneridae</taxon>
        <taxon>Pentapetalae</taxon>
        <taxon>rosids</taxon>
        <taxon>fabids</taxon>
        <taxon>Fabales</taxon>
        <taxon>Fabaceae</taxon>
        <taxon>Caesalpinioideae</taxon>
        <taxon>Cassia clade</taxon>
        <taxon>Senna</taxon>
    </lineage>
</organism>
<accession>A0A834W585</accession>
<comment type="caution">
    <text evidence="2">The sequence shown here is derived from an EMBL/GenBank/DDBJ whole genome shotgun (WGS) entry which is preliminary data.</text>
</comment>
<evidence type="ECO:0000313" key="2">
    <source>
        <dbReference type="EMBL" id="KAF7810170.1"/>
    </source>
</evidence>